<dbReference type="AlphaFoldDB" id="X1UAE2"/>
<protein>
    <submittedName>
        <fullName evidence="1">Uncharacterized protein</fullName>
    </submittedName>
</protein>
<proteinExistence type="predicted"/>
<reference evidence="1" key="1">
    <citation type="journal article" date="2014" name="Front. Microbiol.">
        <title>High frequency of phylogenetically diverse reductive dehalogenase-homologous genes in deep subseafloor sedimentary metagenomes.</title>
        <authorList>
            <person name="Kawai M."/>
            <person name="Futagami T."/>
            <person name="Toyoda A."/>
            <person name="Takaki Y."/>
            <person name="Nishi S."/>
            <person name="Hori S."/>
            <person name="Arai W."/>
            <person name="Tsubouchi T."/>
            <person name="Morono Y."/>
            <person name="Uchiyama I."/>
            <person name="Ito T."/>
            <person name="Fujiyama A."/>
            <person name="Inagaki F."/>
            <person name="Takami H."/>
        </authorList>
    </citation>
    <scope>NUCLEOTIDE SEQUENCE</scope>
    <source>
        <strain evidence="1">Expedition CK06-06</strain>
    </source>
</reference>
<organism evidence="1">
    <name type="scientific">marine sediment metagenome</name>
    <dbReference type="NCBI Taxonomy" id="412755"/>
    <lineage>
        <taxon>unclassified sequences</taxon>
        <taxon>metagenomes</taxon>
        <taxon>ecological metagenomes</taxon>
    </lineage>
</organism>
<dbReference type="EMBL" id="BARW01015939">
    <property type="protein sequence ID" value="GAJ00557.1"/>
    <property type="molecule type" value="Genomic_DNA"/>
</dbReference>
<accession>X1UAE2</accession>
<sequence>LADMTVHPGPSYMKIPSGSSRIMTHTEAIDIVTIVMTSRAHTFRYVRPSALKPATNQACQSNQGTSAVYWIALLSERREYHAKCEEPLRGVAIVSHPYA</sequence>
<comment type="caution">
    <text evidence="1">The sequence shown here is derived from an EMBL/GenBank/DDBJ whole genome shotgun (WGS) entry which is preliminary data.</text>
</comment>
<gene>
    <name evidence="1" type="ORF">S12H4_27866</name>
</gene>
<feature type="non-terminal residue" evidence="1">
    <location>
        <position position="1"/>
    </location>
</feature>
<name>X1UAE2_9ZZZZ</name>
<evidence type="ECO:0000313" key="1">
    <source>
        <dbReference type="EMBL" id="GAJ00557.1"/>
    </source>
</evidence>